<dbReference type="AlphaFoldDB" id="A0A9K3P3I5"/>
<name>A0A9K3P3I5_HELAN</name>
<keyword evidence="2" id="KW-1185">Reference proteome</keyword>
<protein>
    <submittedName>
        <fullName evidence="1">Villin/Gelsolin</fullName>
    </submittedName>
</protein>
<comment type="caution">
    <text evidence="1">The sequence shown here is derived from an EMBL/GenBank/DDBJ whole genome shotgun (WGS) entry which is preliminary data.</text>
</comment>
<proteinExistence type="predicted"/>
<sequence>MAKALEVIQFLKDKYHEGTCNVGDDRKLQAEGDSSEFWVIFGGFAPIGKRVLSDDDVIPERTPGNLYRVD</sequence>
<dbReference type="Proteomes" id="UP000215914">
    <property type="component" value="Unassembled WGS sequence"/>
</dbReference>
<accession>A0A9K3P3I5</accession>
<evidence type="ECO:0000313" key="2">
    <source>
        <dbReference type="Proteomes" id="UP000215914"/>
    </source>
</evidence>
<gene>
    <name evidence="1" type="ORF">HanXRQr2_Chr01g0037491</name>
</gene>
<dbReference type="Gramene" id="mRNA:HanXRQr2_Chr01g0037491">
    <property type="protein sequence ID" value="mRNA:HanXRQr2_Chr01g0037491"/>
    <property type="gene ID" value="HanXRQr2_Chr01g0037491"/>
</dbReference>
<dbReference type="EMBL" id="MNCJ02000316">
    <property type="protein sequence ID" value="KAF5823357.1"/>
    <property type="molecule type" value="Genomic_DNA"/>
</dbReference>
<evidence type="ECO:0000313" key="1">
    <source>
        <dbReference type="EMBL" id="KAF5823357.1"/>
    </source>
</evidence>
<organism evidence="1 2">
    <name type="scientific">Helianthus annuus</name>
    <name type="common">Common sunflower</name>
    <dbReference type="NCBI Taxonomy" id="4232"/>
    <lineage>
        <taxon>Eukaryota</taxon>
        <taxon>Viridiplantae</taxon>
        <taxon>Streptophyta</taxon>
        <taxon>Embryophyta</taxon>
        <taxon>Tracheophyta</taxon>
        <taxon>Spermatophyta</taxon>
        <taxon>Magnoliopsida</taxon>
        <taxon>eudicotyledons</taxon>
        <taxon>Gunneridae</taxon>
        <taxon>Pentapetalae</taxon>
        <taxon>asterids</taxon>
        <taxon>campanulids</taxon>
        <taxon>Asterales</taxon>
        <taxon>Asteraceae</taxon>
        <taxon>Asteroideae</taxon>
        <taxon>Heliantheae alliance</taxon>
        <taxon>Heliantheae</taxon>
        <taxon>Helianthus</taxon>
    </lineage>
</organism>
<reference evidence="1" key="1">
    <citation type="journal article" date="2017" name="Nature">
        <title>The sunflower genome provides insights into oil metabolism, flowering and Asterid evolution.</title>
        <authorList>
            <person name="Badouin H."/>
            <person name="Gouzy J."/>
            <person name="Grassa C.J."/>
            <person name="Murat F."/>
            <person name="Staton S.E."/>
            <person name="Cottret L."/>
            <person name="Lelandais-Briere C."/>
            <person name="Owens G.L."/>
            <person name="Carrere S."/>
            <person name="Mayjonade B."/>
            <person name="Legrand L."/>
            <person name="Gill N."/>
            <person name="Kane N.C."/>
            <person name="Bowers J.E."/>
            <person name="Hubner S."/>
            <person name="Bellec A."/>
            <person name="Berard A."/>
            <person name="Berges H."/>
            <person name="Blanchet N."/>
            <person name="Boniface M.C."/>
            <person name="Brunel D."/>
            <person name="Catrice O."/>
            <person name="Chaidir N."/>
            <person name="Claudel C."/>
            <person name="Donnadieu C."/>
            <person name="Faraut T."/>
            <person name="Fievet G."/>
            <person name="Helmstetter N."/>
            <person name="King M."/>
            <person name="Knapp S.J."/>
            <person name="Lai Z."/>
            <person name="Le Paslier M.C."/>
            <person name="Lippi Y."/>
            <person name="Lorenzon L."/>
            <person name="Mandel J.R."/>
            <person name="Marage G."/>
            <person name="Marchand G."/>
            <person name="Marquand E."/>
            <person name="Bret-Mestries E."/>
            <person name="Morien E."/>
            <person name="Nambeesan S."/>
            <person name="Nguyen T."/>
            <person name="Pegot-Espagnet P."/>
            <person name="Pouilly N."/>
            <person name="Raftis F."/>
            <person name="Sallet E."/>
            <person name="Schiex T."/>
            <person name="Thomas J."/>
            <person name="Vandecasteele C."/>
            <person name="Vares D."/>
            <person name="Vear F."/>
            <person name="Vautrin S."/>
            <person name="Crespi M."/>
            <person name="Mangin B."/>
            <person name="Burke J.M."/>
            <person name="Salse J."/>
            <person name="Munos S."/>
            <person name="Vincourt P."/>
            <person name="Rieseberg L.H."/>
            <person name="Langlade N.B."/>
        </authorList>
    </citation>
    <scope>NUCLEOTIDE SEQUENCE</scope>
    <source>
        <tissue evidence="1">Leaves</tissue>
    </source>
</reference>
<reference evidence="1" key="2">
    <citation type="submission" date="2020-06" db="EMBL/GenBank/DDBJ databases">
        <title>Helianthus annuus Genome sequencing and assembly Release 2.</title>
        <authorList>
            <person name="Gouzy J."/>
            <person name="Langlade N."/>
            <person name="Munos S."/>
        </authorList>
    </citation>
    <scope>NUCLEOTIDE SEQUENCE</scope>
    <source>
        <tissue evidence="1">Leaves</tissue>
    </source>
</reference>